<protein>
    <recommendedName>
        <fullName evidence="3">Transcriptional regulator, AbiEi antitoxin, Type IV TA system</fullName>
    </recommendedName>
</protein>
<dbReference type="STRING" id="1079994.SAMN04488565_2958"/>
<dbReference type="eggNOG" id="COG5340">
    <property type="taxonomic scope" value="Bacteria"/>
</dbReference>
<dbReference type="RefSeq" id="WP_010156569.1">
    <property type="nucleotide sequence ID" value="NZ_FNKB01000002.1"/>
</dbReference>
<evidence type="ECO:0000313" key="2">
    <source>
        <dbReference type="Proteomes" id="UP000182690"/>
    </source>
</evidence>
<organism evidence="1 2">
    <name type="scientific">Leucobacter chromiiresistens</name>
    <dbReference type="NCBI Taxonomy" id="1079994"/>
    <lineage>
        <taxon>Bacteria</taxon>
        <taxon>Bacillati</taxon>
        <taxon>Actinomycetota</taxon>
        <taxon>Actinomycetes</taxon>
        <taxon>Micrococcales</taxon>
        <taxon>Microbacteriaceae</taxon>
        <taxon>Leucobacter</taxon>
    </lineage>
</organism>
<dbReference type="Proteomes" id="UP000182690">
    <property type="component" value="Unassembled WGS sequence"/>
</dbReference>
<evidence type="ECO:0000313" key="1">
    <source>
        <dbReference type="EMBL" id="SDQ53864.1"/>
    </source>
</evidence>
<sequence length="354" mass="39209">MEHVTDTDRIRRTRGQLIFLREALDDTESRAAQAGVRVGQLARVMRGCFVAAPVWDAWFPEQRLLARTIAVAEMNARFDPLFSHQSAAVLWGLPLFRVPDLRVHALTPAESPGRSSATVMRHAALWHAEEETRIAGVRVTSLTRTVLDLARAAEPVTAIVAADAALRALFTCRAGGRDEEAEEAWRSMQLRRLDEMPGGRGVRRGRSIIELADGRSDSPAESVSRLYLAQLGVPVEIQVPVVGSNGAQYRVDFEFIGQCTFGEVDGRVKYLDPALRGGRTAEEVVLQEKEREDDIRGTTGNGLVRWGSAHLSGARSLGMRLRAFGVRVPKLEGVVATGAARDRDPRRRERERFR</sequence>
<dbReference type="EMBL" id="FNKB01000002">
    <property type="protein sequence ID" value="SDQ53864.1"/>
    <property type="molecule type" value="Genomic_DNA"/>
</dbReference>
<gene>
    <name evidence="1" type="ORF">SAMN04488565_2958</name>
</gene>
<proteinExistence type="predicted"/>
<evidence type="ECO:0008006" key="3">
    <source>
        <dbReference type="Google" id="ProtNLM"/>
    </source>
</evidence>
<dbReference type="OrthoDB" id="5517693at2"/>
<accession>A0A1H1BPI0</accession>
<name>A0A1H1BPI0_9MICO</name>
<reference evidence="1 2" key="1">
    <citation type="submission" date="2016-10" db="EMBL/GenBank/DDBJ databases">
        <authorList>
            <person name="de Groot N.N."/>
        </authorList>
    </citation>
    <scope>NUCLEOTIDE SEQUENCE [LARGE SCALE GENOMIC DNA]</scope>
    <source>
        <strain evidence="1 2">DSM 22788</strain>
    </source>
</reference>
<dbReference type="AlphaFoldDB" id="A0A1H1BPI0"/>